<dbReference type="FunCoup" id="A0A165GS72">
    <property type="interactions" value="15"/>
</dbReference>
<name>A0A165GS72_XYLHT</name>
<keyword evidence="3" id="KW-1185">Reference proteome</keyword>
<dbReference type="GeneID" id="28899421"/>
<dbReference type="RefSeq" id="XP_018188083.1">
    <property type="nucleotide sequence ID" value="XM_018334284.1"/>
</dbReference>
<dbReference type="InterPro" id="IPR051035">
    <property type="entry name" value="Mito_inheritance_9"/>
</dbReference>
<dbReference type="Gene3D" id="3.90.1200.10">
    <property type="match status" value="1"/>
</dbReference>
<dbReference type="EMBL" id="KV407458">
    <property type="protein sequence ID" value="KZF22528.1"/>
    <property type="molecule type" value="Genomic_DNA"/>
</dbReference>
<reference evidence="2 3" key="1">
    <citation type="journal article" date="2016" name="Fungal Biol.">
        <title>The genome of Xylona heveae provides a window into fungal endophytism.</title>
        <authorList>
            <person name="Gazis R."/>
            <person name="Kuo A."/>
            <person name="Riley R."/>
            <person name="LaButti K."/>
            <person name="Lipzen A."/>
            <person name="Lin J."/>
            <person name="Amirebrahimi M."/>
            <person name="Hesse C.N."/>
            <person name="Spatafora J.W."/>
            <person name="Henrissat B."/>
            <person name="Hainaut M."/>
            <person name="Grigoriev I.V."/>
            <person name="Hibbett D.S."/>
        </authorList>
    </citation>
    <scope>NUCLEOTIDE SEQUENCE [LARGE SCALE GENOMIC DNA]</scope>
    <source>
        <strain evidence="2 3">TC161</strain>
    </source>
</reference>
<dbReference type="Gene3D" id="3.30.200.20">
    <property type="entry name" value="Phosphorylase Kinase, domain 1"/>
    <property type="match status" value="1"/>
</dbReference>
<dbReference type="SUPFAM" id="SSF56112">
    <property type="entry name" value="Protein kinase-like (PK-like)"/>
    <property type="match status" value="1"/>
</dbReference>
<dbReference type="AlphaFoldDB" id="A0A165GS72"/>
<gene>
    <name evidence="2" type="ORF">L228DRAFT_260708</name>
</gene>
<evidence type="ECO:0000313" key="2">
    <source>
        <dbReference type="EMBL" id="KZF22528.1"/>
    </source>
</evidence>
<keyword evidence="2" id="KW-0808">Transferase</keyword>
<sequence length="549" mass="63546">MNTRYTSSWYTGTNLFEYTSGRFLFNEEFRRAERRIQFDVNALAAVICRATDRHISELASIQKLAEGGFNRVLQATFNDGYEVLARLPYHHTVPKHHVIASEAATLGFLHSCGIPVPKVIGYSPVNTNTVGTEYLLYEKVDGTPLSNQWFTMDNKTRTKIMRQIVRLEKQFMSISFPASGSIYYRRDLEPSDICVSLPEPQSTLKAEMVIGPTTQSQWWNQERASLDVDRGPWKTFLGCFEAPAKREIAFCQRFGRPRLHVERYLREMHDFKKQYPTVHAQLLSEYMQLAPYLQIPSGHRFSRPVLRHPDLSPSNILVNSSCEIVGIIDWQYAVALPLCLCAGIPNHFQNWGDPLSETLAKPEVNLPEDFDDLGQDEQEAVKETMRRRLVHFYYAALTLKHMPDHFDALREENSMLRAQLYDRARKPWEGDSLSLKYAIVQACQNWPMRLEHAPSTSESVDDCPVKYSEEDIRECTNQHDEEQERLEELSEMREYIGIDSLGWVPDDEQYDRSRAIVQTVKAGLLEYSNTEMERRAVQEHFPFDDHDDV</sequence>
<proteinExistence type="predicted"/>
<dbReference type="InterPro" id="IPR011009">
    <property type="entry name" value="Kinase-like_dom_sf"/>
</dbReference>
<dbReference type="PANTHER" id="PTHR36091">
    <property type="entry name" value="ALTERED INHERITANCE OF MITOCHONDRIA PROTEIN 9, MITOCHONDRIAL"/>
    <property type="match status" value="1"/>
</dbReference>
<evidence type="ECO:0000259" key="1">
    <source>
        <dbReference type="Pfam" id="PF01636"/>
    </source>
</evidence>
<dbReference type="InterPro" id="IPR002575">
    <property type="entry name" value="Aminoglycoside_PTrfase"/>
</dbReference>
<dbReference type="Proteomes" id="UP000076632">
    <property type="component" value="Unassembled WGS sequence"/>
</dbReference>
<dbReference type="OMA" id="PTAQHEW"/>
<dbReference type="GO" id="GO:0005739">
    <property type="term" value="C:mitochondrion"/>
    <property type="evidence" value="ECO:0007669"/>
    <property type="project" value="TreeGrafter"/>
</dbReference>
<dbReference type="InParanoid" id="A0A165GS72"/>
<evidence type="ECO:0000313" key="3">
    <source>
        <dbReference type="Proteomes" id="UP000076632"/>
    </source>
</evidence>
<accession>A0A165GS72</accession>
<protein>
    <submittedName>
        <fullName evidence="2">Phosphotransferase family protein</fullName>
    </submittedName>
</protein>
<organism evidence="2 3">
    <name type="scientific">Xylona heveae (strain CBS 132557 / TC161)</name>
    <dbReference type="NCBI Taxonomy" id="1328760"/>
    <lineage>
        <taxon>Eukaryota</taxon>
        <taxon>Fungi</taxon>
        <taxon>Dikarya</taxon>
        <taxon>Ascomycota</taxon>
        <taxon>Pezizomycotina</taxon>
        <taxon>Xylonomycetes</taxon>
        <taxon>Xylonales</taxon>
        <taxon>Xylonaceae</taxon>
        <taxon>Xylona</taxon>
    </lineage>
</organism>
<feature type="domain" description="Aminoglycoside phosphotransferase" evidence="1">
    <location>
        <begin position="61"/>
        <end position="334"/>
    </location>
</feature>
<dbReference type="PANTHER" id="PTHR36091:SF2">
    <property type="entry name" value="AMINOGLYCOSIDE PHOSPHOTRANSFERASE DOMAIN-CONTAINING PROTEIN"/>
    <property type="match status" value="1"/>
</dbReference>
<dbReference type="GO" id="GO:0016740">
    <property type="term" value="F:transferase activity"/>
    <property type="evidence" value="ECO:0007669"/>
    <property type="project" value="UniProtKB-KW"/>
</dbReference>
<dbReference type="OrthoDB" id="10003767at2759"/>
<dbReference type="Pfam" id="PF01636">
    <property type="entry name" value="APH"/>
    <property type="match status" value="1"/>
</dbReference>